<dbReference type="InterPro" id="IPR001085">
    <property type="entry name" value="Ser_HO-MeTrfase"/>
</dbReference>
<dbReference type="EC" id="2.1.2.1" evidence="9"/>
<keyword evidence="13" id="KW-1185">Reference proteome</keyword>
<dbReference type="InterPro" id="IPR015422">
    <property type="entry name" value="PyrdxlP-dep_Trfase_small"/>
</dbReference>
<feature type="domain" description="Serine hydroxymethyltransferase-like" evidence="11">
    <location>
        <begin position="150"/>
        <end position="553"/>
    </location>
</feature>
<evidence type="ECO:0000256" key="9">
    <source>
        <dbReference type="RuleBase" id="RU000585"/>
    </source>
</evidence>
<comment type="function">
    <text evidence="8">Catalyzes the interconversion of serine and glycine.</text>
</comment>
<evidence type="ECO:0000256" key="8">
    <source>
        <dbReference type="ARBA" id="ARBA00059150"/>
    </source>
</evidence>
<feature type="region of interest" description="Disordered" evidence="10">
    <location>
        <begin position="61"/>
        <end position="122"/>
    </location>
</feature>
<evidence type="ECO:0000256" key="1">
    <source>
        <dbReference type="ARBA" id="ARBA00001528"/>
    </source>
</evidence>
<dbReference type="InterPro" id="IPR039429">
    <property type="entry name" value="SHMT-like_dom"/>
</dbReference>
<dbReference type="InterPro" id="IPR015424">
    <property type="entry name" value="PyrdxlP-dep_Trfase"/>
</dbReference>
<dbReference type="PANTHER" id="PTHR11680">
    <property type="entry name" value="SERINE HYDROXYMETHYLTRANSFERASE"/>
    <property type="match status" value="1"/>
</dbReference>
<accession>A0ABD3EAX5</accession>
<dbReference type="AlphaFoldDB" id="A0ABD3EAX5"/>
<dbReference type="Gene3D" id="3.90.1150.10">
    <property type="entry name" value="Aspartate Aminotransferase, domain 1"/>
    <property type="match status" value="1"/>
</dbReference>
<reference evidence="13" key="1">
    <citation type="journal article" date="2024" name="IScience">
        <title>Strigolactones Initiate the Formation of Haustorium-like Structures in Castilleja.</title>
        <authorList>
            <person name="Buerger M."/>
            <person name="Peterson D."/>
            <person name="Chory J."/>
        </authorList>
    </citation>
    <scope>NUCLEOTIDE SEQUENCE [LARGE SCALE GENOMIC DNA]</scope>
</reference>
<dbReference type="InterPro" id="IPR019798">
    <property type="entry name" value="Ser_HO-MeTrfase_PLP_BS"/>
</dbReference>
<evidence type="ECO:0000256" key="4">
    <source>
        <dbReference type="ARBA" id="ARBA00006376"/>
    </source>
</evidence>
<dbReference type="SUPFAM" id="SSF53383">
    <property type="entry name" value="PLP-dependent transferases"/>
    <property type="match status" value="1"/>
</dbReference>
<dbReference type="GO" id="GO:0006730">
    <property type="term" value="P:one-carbon metabolic process"/>
    <property type="evidence" value="ECO:0007669"/>
    <property type="project" value="UniProtKB-KW"/>
</dbReference>
<gene>
    <name evidence="12" type="primary">SHM7_1</name>
    <name evidence="12" type="ORF">CASFOL_004563</name>
</gene>
<evidence type="ECO:0000313" key="13">
    <source>
        <dbReference type="Proteomes" id="UP001632038"/>
    </source>
</evidence>
<dbReference type="Gene3D" id="3.40.640.10">
    <property type="entry name" value="Type I PLP-dependent aspartate aminotransferase-like (Major domain)"/>
    <property type="match status" value="1"/>
</dbReference>
<evidence type="ECO:0000256" key="6">
    <source>
        <dbReference type="ARBA" id="ARBA00022679"/>
    </source>
</evidence>
<evidence type="ECO:0000256" key="7">
    <source>
        <dbReference type="ARBA" id="ARBA00022898"/>
    </source>
</evidence>
<comment type="catalytic activity">
    <reaction evidence="1 9">
        <text>(6R)-5,10-methylene-5,6,7,8-tetrahydrofolate + glycine + H2O = (6S)-5,6,7,8-tetrahydrofolate + L-serine</text>
        <dbReference type="Rhea" id="RHEA:15481"/>
        <dbReference type="ChEBI" id="CHEBI:15377"/>
        <dbReference type="ChEBI" id="CHEBI:15636"/>
        <dbReference type="ChEBI" id="CHEBI:33384"/>
        <dbReference type="ChEBI" id="CHEBI:57305"/>
        <dbReference type="ChEBI" id="CHEBI:57453"/>
        <dbReference type="EC" id="2.1.2.1"/>
    </reaction>
</comment>
<dbReference type="CDD" id="cd00378">
    <property type="entry name" value="SHMT"/>
    <property type="match status" value="1"/>
</dbReference>
<evidence type="ECO:0000256" key="10">
    <source>
        <dbReference type="SAM" id="MobiDB-lite"/>
    </source>
</evidence>
<keyword evidence="6 9" id="KW-0808">Transferase</keyword>
<protein>
    <recommendedName>
        <fullName evidence="9">Serine hydroxymethyltransferase</fullName>
        <ecNumber evidence="9">2.1.2.1</ecNumber>
    </recommendedName>
</protein>
<feature type="compositionally biased region" description="Low complexity" evidence="10">
    <location>
        <begin position="111"/>
        <end position="122"/>
    </location>
</feature>
<comment type="caution">
    <text evidence="12">The sequence shown here is derived from an EMBL/GenBank/DDBJ whole genome shotgun (WGS) entry which is preliminary data.</text>
</comment>
<evidence type="ECO:0000256" key="2">
    <source>
        <dbReference type="ARBA" id="ARBA00001933"/>
    </source>
</evidence>
<evidence type="ECO:0000256" key="3">
    <source>
        <dbReference type="ARBA" id="ARBA00004777"/>
    </source>
</evidence>
<dbReference type="InterPro" id="IPR015421">
    <property type="entry name" value="PyrdxlP-dep_Trfase_major"/>
</dbReference>
<dbReference type="Proteomes" id="UP001632038">
    <property type="component" value="Unassembled WGS sequence"/>
</dbReference>
<name>A0ABD3EAX5_9LAMI</name>
<dbReference type="Pfam" id="PF00464">
    <property type="entry name" value="SHMT"/>
    <property type="match status" value="1"/>
</dbReference>
<dbReference type="GO" id="GO:0004372">
    <property type="term" value="F:glycine hydroxymethyltransferase activity"/>
    <property type="evidence" value="ECO:0007669"/>
    <property type="project" value="UniProtKB-EC"/>
</dbReference>
<dbReference type="HAMAP" id="MF_00051">
    <property type="entry name" value="SHMT"/>
    <property type="match status" value="1"/>
</dbReference>
<organism evidence="12 13">
    <name type="scientific">Castilleja foliolosa</name>
    <dbReference type="NCBI Taxonomy" id="1961234"/>
    <lineage>
        <taxon>Eukaryota</taxon>
        <taxon>Viridiplantae</taxon>
        <taxon>Streptophyta</taxon>
        <taxon>Embryophyta</taxon>
        <taxon>Tracheophyta</taxon>
        <taxon>Spermatophyta</taxon>
        <taxon>Magnoliopsida</taxon>
        <taxon>eudicotyledons</taxon>
        <taxon>Gunneridae</taxon>
        <taxon>Pentapetalae</taxon>
        <taxon>asterids</taxon>
        <taxon>lamiids</taxon>
        <taxon>Lamiales</taxon>
        <taxon>Orobanchaceae</taxon>
        <taxon>Pedicularideae</taxon>
        <taxon>Castillejinae</taxon>
        <taxon>Castilleja</taxon>
    </lineage>
</organism>
<dbReference type="NCBIfam" id="NF000586">
    <property type="entry name" value="PRK00011.1"/>
    <property type="match status" value="1"/>
</dbReference>
<dbReference type="FunFam" id="3.40.640.10:FF:000097">
    <property type="entry name" value="Serine hydroxymethyltransferase"/>
    <property type="match status" value="1"/>
</dbReference>
<proteinExistence type="inferred from homology"/>
<dbReference type="EMBL" id="JAVIJP010000006">
    <property type="protein sequence ID" value="KAL3651561.1"/>
    <property type="molecule type" value="Genomic_DNA"/>
</dbReference>
<dbReference type="InterPro" id="IPR049943">
    <property type="entry name" value="Ser_HO-MeTrfase-like"/>
</dbReference>
<keyword evidence="7 9" id="KW-0663">Pyridoxal phosphate</keyword>
<keyword evidence="5 9" id="KW-0554">One-carbon metabolism</keyword>
<dbReference type="PANTHER" id="PTHR11680:SF45">
    <property type="entry name" value="SERINE HYDROXYMETHYLTRANSFERASE"/>
    <property type="match status" value="1"/>
</dbReference>
<comment type="pathway">
    <text evidence="3 9">One-carbon metabolism; tetrahydrofolate interconversion.</text>
</comment>
<evidence type="ECO:0000256" key="5">
    <source>
        <dbReference type="ARBA" id="ARBA00022563"/>
    </source>
</evidence>
<dbReference type="PROSITE" id="PS00096">
    <property type="entry name" value="SHMT"/>
    <property type="match status" value="1"/>
</dbReference>
<sequence>MDLTHPLTNNGLSIGFLSHVSADNNRTSKMADDSISFQIESRVRDNSHRPPSIPLQLMDQQREKENQHHYHPPDLNDSNDNKDCKEEEGRVEEFRILGHPMNLKRKRDSDMSSSTSTAFQSSSSMGFRVGCDEMESSRNTVRAWGNQSLRNADPDIFGIMEKEKERQFKGIELIASENFVCKAVMEALGSHLTNKYSEGVPGARYYGGNQYIDEIETLCRERALVAFGLDPESWGVNVQPYSCTSANFAVYTGLLLPGDRIMGLDTPSGGNTSHGCYLPNGRKVSGASIFFESLPYKVNPQTGCVDYDKLEEKALDFRPKILICGGSSYPREWDYARFRQIADKCGAVLLCDMAQISGLIAAKECASPFEYCDIVTSTTHKSLRGPRGGIVFYRRGPKQRKRGMHLNPGDVSDRYDFEEKINFAVFPALQGGPHNNHIAALAIALKQVATPEYKTYMQQVKKNAQALASALLRRNCRLITGGTDNHMLLWDLRNLGLTGKNLEKVCELCHITLNKVTTFDDNGNITPGGVRIGTPAMTSRGCIEADFELMAEFLLRAAQIASVVQKEHGKLPKPFLKGLENNKDIVELRTRVENFASQFALPGFDE</sequence>
<evidence type="ECO:0000259" key="11">
    <source>
        <dbReference type="Pfam" id="PF00464"/>
    </source>
</evidence>
<evidence type="ECO:0000313" key="12">
    <source>
        <dbReference type="EMBL" id="KAL3651561.1"/>
    </source>
</evidence>
<comment type="function">
    <text evidence="9">Interconversion of serine and glycine.</text>
</comment>
<comment type="similarity">
    <text evidence="4 9">Belongs to the SHMT family.</text>
</comment>
<comment type="cofactor">
    <cofactor evidence="2 9">
        <name>pyridoxal 5'-phosphate</name>
        <dbReference type="ChEBI" id="CHEBI:597326"/>
    </cofactor>
</comment>
<feature type="compositionally biased region" description="Basic and acidic residues" evidence="10">
    <location>
        <begin position="61"/>
        <end position="96"/>
    </location>
</feature>